<evidence type="ECO:0000256" key="4">
    <source>
        <dbReference type="ARBA" id="ARBA00022989"/>
    </source>
</evidence>
<dbReference type="Proteomes" id="UP000676079">
    <property type="component" value="Chromosome"/>
</dbReference>
<dbReference type="PANTHER" id="PTHR23513:SF11">
    <property type="entry name" value="STAPHYLOFERRIN A TRANSPORTER"/>
    <property type="match status" value="1"/>
</dbReference>
<feature type="transmembrane region" description="Helical" evidence="6">
    <location>
        <begin position="214"/>
        <end position="234"/>
    </location>
</feature>
<dbReference type="SUPFAM" id="SSF103473">
    <property type="entry name" value="MFS general substrate transporter"/>
    <property type="match status" value="1"/>
</dbReference>
<feature type="transmembrane region" description="Helical" evidence="6">
    <location>
        <begin position="32"/>
        <end position="54"/>
    </location>
</feature>
<reference evidence="7 8" key="1">
    <citation type="submission" date="2021-05" db="EMBL/GenBank/DDBJ databases">
        <title>Direct Submission.</title>
        <authorList>
            <person name="Li K."/>
            <person name="Gao J."/>
        </authorList>
    </citation>
    <scope>NUCLEOTIDE SEQUENCE [LARGE SCALE GENOMIC DNA]</scope>
    <source>
        <strain evidence="7 8">Mg02</strain>
    </source>
</reference>
<dbReference type="EMBL" id="CP074133">
    <property type="protein sequence ID" value="QUX25994.1"/>
    <property type="molecule type" value="Genomic_DNA"/>
</dbReference>
<evidence type="ECO:0000313" key="8">
    <source>
        <dbReference type="Proteomes" id="UP000676079"/>
    </source>
</evidence>
<dbReference type="Pfam" id="PF07690">
    <property type="entry name" value="MFS_1"/>
    <property type="match status" value="1"/>
</dbReference>
<keyword evidence="2" id="KW-1003">Cell membrane</keyword>
<dbReference type="InterPro" id="IPR036259">
    <property type="entry name" value="MFS_trans_sf"/>
</dbReference>
<keyword evidence="8" id="KW-1185">Reference proteome</keyword>
<feature type="transmembrane region" description="Helical" evidence="6">
    <location>
        <begin position="66"/>
        <end position="86"/>
    </location>
</feature>
<feature type="transmembrane region" description="Helical" evidence="6">
    <location>
        <begin position="240"/>
        <end position="258"/>
    </location>
</feature>
<organism evidence="7 8">
    <name type="scientific">Nocardiopsis changdeensis</name>
    <dbReference type="NCBI Taxonomy" id="2831969"/>
    <lineage>
        <taxon>Bacteria</taxon>
        <taxon>Bacillati</taxon>
        <taxon>Actinomycetota</taxon>
        <taxon>Actinomycetes</taxon>
        <taxon>Streptosporangiales</taxon>
        <taxon>Nocardiopsidaceae</taxon>
        <taxon>Nocardiopsis</taxon>
    </lineage>
</organism>
<protein>
    <submittedName>
        <fullName evidence="7">MFS transporter</fullName>
    </submittedName>
</protein>
<name>A0ABX8BXS9_9ACTN</name>
<evidence type="ECO:0000256" key="1">
    <source>
        <dbReference type="ARBA" id="ARBA00004651"/>
    </source>
</evidence>
<gene>
    <name evidence="7" type="ORF">KGD84_15540</name>
</gene>
<accession>A0ABX8BXS9</accession>
<dbReference type="Gene3D" id="1.20.1250.20">
    <property type="entry name" value="MFS general substrate transporter like domains"/>
    <property type="match status" value="1"/>
</dbReference>
<keyword evidence="5 6" id="KW-0472">Membrane</keyword>
<evidence type="ECO:0000256" key="6">
    <source>
        <dbReference type="SAM" id="Phobius"/>
    </source>
</evidence>
<evidence type="ECO:0000313" key="7">
    <source>
        <dbReference type="EMBL" id="QUX25994.1"/>
    </source>
</evidence>
<feature type="transmembrane region" description="Helical" evidence="6">
    <location>
        <begin position="132"/>
        <end position="151"/>
    </location>
</feature>
<keyword evidence="3 6" id="KW-0812">Transmembrane</keyword>
<dbReference type="PANTHER" id="PTHR23513">
    <property type="entry name" value="INTEGRAL MEMBRANE EFFLUX PROTEIN-RELATED"/>
    <property type="match status" value="1"/>
</dbReference>
<proteinExistence type="predicted"/>
<sequence length="375" mass="36199">MRYLGGATAARTGDEMSGPALLLLGVALTGEAVAGSALLAGLTGAAAVGGPLVGALLDRSRRPGRVLAWALGGYAAGFALIALALGRVPLPWAVGAAVAVGLLGPVLSGGWTAQLPRVAPARWRARADAWDAMTFGAASLLGPALAGVVSAGAGAGAAVVAAAVLIALAVPAALALPGAPAAHAAGPVLPGLWEGVRAVFAPGALRRATASSSLSIAGTGMLVVCAPLLGSRLLGGAEQGALLLSGMAVCSLAANLLLARRPGALSPDALLRVCVCVQGLGTAGAALAAGPPALLVCLALVGAAEGPQLTALFAIRHREAPDRLRARVFTTGASLKISAFAAGAALAGPLAQVSLPACLGAAAALHLAAALIPHR</sequence>
<dbReference type="InterPro" id="IPR011701">
    <property type="entry name" value="MFS"/>
</dbReference>
<feature type="transmembrane region" description="Helical" evidence="6">
    <location>
        <begin position="92"/>
        <end position="111"/>
    </location>
</feature>
<evidence type="ECO:0000256" key="2">
    <source>
        <dbReference type="ARBA" id="ARBA00022475"/>
    </source>
</evidence>
<comment type="subcellular location">
    <subcellularLocation>
        <location evidence="1">Cell membrane</location>
        <topology evidence="1">Multi-pass membrane protein</topology>
    </subcellularLocation>
</comment>
<evidence type="ECO:0000256" key="3">
    <source>
        <dbReference type="ARBA" id="ARBA00022692"/>
    </source>
</evidence>
<keyword evidence="4 6" id="KW-1133">Transmembrane helix</keyword>
<evidence type="ECO:0000256" key="5">
    <source>
        <dbReference type="ARBA" id="ARBA00023136"/>
    </source>
</evidence>
<feature type="transmembrane region" description="Helical" evidence="6">
    <location>
        <begin position="353"/>
        <end position="372"/>
    </location>
</feature>